<dbReference type="Pfam" id="PF00248">
    <property type="entry name" value="Aldo_ket_red"/>
    <property type="match status" value="1"/>
</dbReference>
<accession>A0A8J2I8P3</accession>
<dbReference type="InterPro" id="IPR020471">
    <property type="entry name" value="AKR"/>
</dbReference>
<evidence type="ECO:0000256" key="2">
    <source>
        <dbReference type="ARBA" id="ARBA00007905"/>
    </source>
</evidence>
<dbReference type="InterPro" id="IPR050724">
    <property type="entry name" value="Glu_Leu_Phe_Val_DH"/>
</dbReference>
<dbReference type="FunFam" id="3.40.50.720:FF:000030">
    <property type="entry name" value="Glutamate dehydrogenase"/>
    <property type="match status" value="1"/>
</dbReference>
<dbReference type="FunFam" id="3.20.20.100:FF:000015">
    <property type="entry name" value="Oxidoreductase, aldo/keto reductase family"/>
    <property type="match status" value="1"/>
</dbReference>
<evidence type="ECO:0000256" key="6">
    <source>
        <dbReference type="ARBA" id="ARBA00022857"/>
    </source>
</evidence>
<dbReference type="GO" id="GO:0006537">
    <property type="term" value="P:glutamate biosynthetic process"/>
    <property type="evidence" value="ECO:0007669"/>
    <property type="project" value="TreeGrafter"/>
</dbReference>
<evidence type="ECO:0000256" key="1">
    <source>
        <dbReference type="ARBA" id="ARBA00006382"/>
    </source>
</evidence>
<dbReference type="OrthoDB" id="6718861at2759"/>
<dbReference type="NCBIfam" id="NF006929">
    <property type="entry name" value="PRK09414.1"/>
    <property type="match status" value="1"/>
</dbReference>
<keyword evidence="12" id="KW-1185">Reference proteome</keyword>
<dbReference type="PANTHER" id="PTHR43571:SF1">
    <property type="entry name" value="NADP-SPECIFIC GLUTAMATE DEHYDROGENASE 1-RELATED"/>
    <property type="match status" value="1"/>
</dbReference>
<dbReference type="InterPro" id="IPR046346">
    <property type="entry name" value="Aminoacid_DH-like_N_sf"/>
</dbReference>
<dbReference type="InterPro" id="IPR033524">
    <property type="entry name" value="Glu/Leu/Phe/Val_DH_AS"/>
</dbReference>
<evidence type="ECO:0000256" key="7">
    <source>
        <dbReference type="ARBA" id="ARBA00023002"/>
    </source>
</evidence>
<dbReference type="PRINTS" id="PR00069">
    <property type="entry name" value="ALDKETRDTASE"/>
</dbReference>
<comment type="caution">
    <text evidence="11">The sequence shown here is derived from an EMBL/GenBank/DDBJ whole genome shotgun (WGS) entry which is preliminary data.</text>
</comment>
<evidence type="ECO:0000256" key="3">
    <source>
        <dbReference type="ARBA" id="ARBA00011643"/>
    </source>
</evidence>
<evidence type="ECO:0000256" key="5">
    <source>
        <dbReference type="ARBA" id="ARBA00021155"/>
    </source>
</evidence>
<dbReference type="Gene3D" id="3.40.50.10860">
    <property type="entry name" value="Leucine Dehydrogenase, chain A, domain 1"/>
    <property type="match status" value="1"/>
</dbReference>
<proteinExistence type="inferred from homology"/>
<evidence type="ECO:0000256" key="9">
    <source>
        <dbReference type="ARBA" id="ARBA00048584"/>
    </source>
</evidence>
<dbReference type="InterPro" id="IPR006097">
    <property type="entry name" value="Glu/Leu/Phe/Val/Trp_DH_dimer"/>
</dbReference>
<sequence>MAQSSFSLASRTKLSNGLSMPTIHLGVYLTSGKETYQAVRWALEAGYRAVDSAQMYHNEKESGKAISDFLSSDANTESLKREDIHFTSKLASNSAYETARKAIKKSVKEAGLGYIDLFLLHSPYGGKQARLDSWRAVEDAIHDGEVKIGGVSNYGVKHLQELLDSNPRIPPAVNQIEVHPFNTRKDITSFCQQHNIVVEAYAPLVRALRMKHPKIVSLSKKYNCTPGQLLVRWSLQHGYVPLPKSVKKDRIVENSEIGGFEIEDGDMETMDGLDEYLVTELVSTLEASSLFSKNPEYKKALEVVSVPERIIQFRVVWENDKGECQVQKGYRVQFNSALGPYKGGLRFHPTVNLSILKFLGFEQIFKNALTGLNMGGGKGGCDFDPKGKSDNEIRKFCVAFMRELNKHIGADTDVPAGDIGVGGREIGYLFGAYRAERNRWEGVLTGKGGSWGGSLIRPEATGYGLVYYVEHMINYASGGKESFAGKRVALSGSGNVAQYAALKLIELGATVISLSDSKGALIAEDDKGFTPEVINQIAALKLERKALTALENHNFKYIEGARPWKEVKKVDVALPSATQNEVSEDEAKALIESGAKFIAEGSNMGCTQEAIEVFEAHRREKKGDAIWYAPGKAANAGGVAVSGLEMAQNSQRLSWTAEEVDEKLKGIMKDCFENCLGTAKEYFTPAEGEFPSLVGGANVAGFRKVAAAMHDQGDWW</sequence>
<dbReference type="CDD" id="cd19071">
    <property type="entry name" value="AKR_AKR1-5-like"/>
    <property type="match status" value="1"/>
</dbReference>
<dbReference type="SUPFAM" id="SSF53223">
    <property type="entry name" value="Aminoacid dehydrogenase-like, N-terminal domain"/>
    <property type="match status" value="1"/>
</dbReference>
<dbReference type="FunFam" id="3.40.50.10860:FF:000002">
    <property type="entry name" value="Glutamate dehydrogenase"/>
    <property type="match status" value="1"/>
</dbReference>
<name>A0A8J2I8P3_9PLEO</name>
<dbReference type="AlphaFoldDB" id="A0A8J2I8P3"/>
<protein>
    <recommendedName>
        <fullName evidence="5">NADP-specific glutamate dehydrogenase</fullName>
        <ecNumber evidence="4">1.4.1.4</ecNumber>
    </recommendedName>
    <alternativeName>
        <fullName evidence="8">NADP-dependent glutamate dehydrogenase</fullName>
    </alternativeName>
</protein>
<comment type="subunit">
    <text evidence="3">Homohexamer.</text>
</comment>
<dbReference type="Gene3D" id="1.10.285.10">
    <property type="entry name" value="Glutamate Dehydrogenase, chain A, domain 3"/>
    <property type="match status" value="2"/>
</dbReference>
<evidence type="ECO:0000313" key="12">
    <source>
        <dbReference type="Proteomes" id="UP000676310"/>
    </source>
</evidence>
<dbReference type="CDD" id="cd05313">
    <property type="entry name" value="NAD_bind_2_Glu_DH"/>
    <property type="match status" value="1"/>
</dbReference>
<dbReference type="EMBL" id="CAJRGZ010000027">
    <property type="protein sequence ID" value="CAG5181835.1"/>
    <property type="molecule type" value="Genomic_DNA"/>
</dbReference>
<dbReference type="SMART" id="SM00839">
    <property type="entry name" value="ELFV_dehydrog"/>
    <property type="match status" value="1"/>
</dbReference>
<feature type="domain" description="Glutamate/phenylalanine/leucine/valine/L-tryptophan dehydrogenase C-terminal" evidence="10">
    <location>
        <begin position="454"/>
        <end position="713"/>
    </location>
</feature>
<dbReference type="InterPro" id="IPR023210">
    <property type="entry name" value="NADP_OxRdtase_dom"/>
</dbReference>
<dbReference type="Pfam" id="PF02812">
    <property type="entry name" value="ELFV_dehydrog_N"/>
    <property type="match status" value="1"/>
</dbReference>
<dbReference type="Pfam" id="PF00208">
    <property type="entry name" value="ELFV_dehydrog"/>
    <property type="match status" value="1"/>
</dbReference>
<dbReference type="InterPro" id="IPR006096">
    <property type="entry name" value="Glu/Leu/Phe/Val/Trp_DH_C"/>
</dbReference>
<dbReference type="InterPro" id="IPR018170">
    <property type="entry name" value="Aldo/ket_reductase_CS"/>
</dbReference>
<dbReference type="SUPFAM" id="SSF51735">
    <property type="entry name" value="NAD(P)-binding Rossmann-fold domains"/>
    <property type="match status" value="1"/>
</dbReference>
<reference evidence="11" key="1">
    <citation type="submission" date="2021-05" db="EMBL/GenBank/DDBJ databases">
        <authorList>
            <person name="Stam R."/>
        </authorList>
    </citation>
    <scope>NUCLEOTIDE SEQUENCE</scope>
    <source>
        <strain evidence="11">CS162</strain>
    </source>
</reference>
<comment type="catalytic activity">
    <reaction evidence="9">
        <text>L-glutamate + NADP(+) + H2O = 2-oxoglutarate + NH4(+) + NADPH + H(+)</text>
        <dbReference type="Rhea" id="RHEA:11612"/>
        <dbReference type="ChEBI" id="CHEBI:15377"/>
        <dbReference type="ChEBI" id="CHEBI:15378"/>
        <dbReference type="ChEBI" id="CHEBI:16810"/>
        <dbReference type="ChEBI" id="CHEBI:28938"/>
        <dbReference type="ChEBI" id="CHEBI:29985"/>
        <dbReference type="ChEBI" id="CHEBI:57783"/>
        <dbReference type="ChEBI" id="CHEBI:58349"/>
        <dbReference type="EC" id="1.4.1.4"/>
    </reaction>
</comment>
<dbReference type="Proteomes" id="UP000676310">
    <property type="component" value="Unassembled WGS sequence"/>
</dbReference>
<dbReference type="PROSITE" id="PS00074">
    <property type="entry name" value="GLFV_DEHYDROGENASE"/>
    <property type="match status" value="1"/>
</dbReference>
<dbReference type="GO" id="GO:0004354">
    <property type="term" value="F:glutamate dehydrogenase (NADP+) activity"/>
    <property type="evidence" value="ECO:0007669"/>
    <property type="project" value="UniProtKB-EC"/>
</dbReference>
<dbReference type="RefSeq" id="XP_043173430.1">
    <property type="nucleotide sequence ID" value="XM_043317495.1"/>
</dbReference>
<dbReference type="EC" id="1.4.1.4" evidence="4"/>
<keyword evidence="6" id="KW-0521">NADP</keyword>
<dbReference type="GO" id="GO:0005829">
    <property type="term" value="C:cytosol"/>
    <property type="evidence" value="ECO:0007669"/>
    <property type="project" value="TreeGrafter"/>
</dbReference>
<dbReference type="FunFam" id="1.10.285.10:FF:000001">
    <property type="entry name" value="Glutamate dehydrogenase"/>
    <property type="match status" value="1"/>
</dbReference>
<dbReference type="PROSITE" id="PS00063">
    <property type="entry name" value="ALDOKETO_REDUCTASE_3"/>
    <property type="match status" value="1"/>
</dbReference>
<comment type="similarity">
    <text evidence="1">Belongs to the Glu/Leu/Phe/Val dehydrogenases family.</text>
</comment>
<dbReference type="Gene3D" id="3.20.20.100">
    <property type="entry name" value="NADP-dependent oxidoreductase domain"/>
    <property type="match status" value="1"/>
</dbReference>
<dbReference type="Gene3D" id="3.40.50.720">
    <property type="entry name" value="NAD(P)-binding Rossmann-like Domain"/>
    <property type="match status" value="1"/>
</dbReference>
<dbReference type="InterPro" id="IPR036812">
    <property type="entry name" value="NAD(P)_OxRdtase_dom_sf"/>
</dbReference>
<dbReference type="PANTHER" id="PTHR43571">
    <property type="entry name" value="NADP-SPECIFIC GLUTAMATE DEHYDROGENASE 1-RELATED"/>
    <property type="match status" value="1"/>
</dbReference>
<dbReference type="InterPro" id="IPR033922">
    <property type="entry name" value="NAD_bind_Glu_DH"/>
</dbReference>
<organism evidence="11 12">
    <name type="scientific">Alternaria atra</name>
    <dbReference type="NCBI Taxonomy" id="119953"/>
    <lineage>
        <taxon>Eukaryota</taxon>
        <taxon>Fungi</taxon>
        <taxon>Dikarya</taxon>
        <taxon>Ascomycota</taxon>
        <taxon>Pezizomycotina</taxon>
        <taxon>Dothideomycetes</taxon>
        <taxon>Pleosporomycetidae</taxon>
        <taxon>Pleosporales</taxon>
        <taxon>Pleosporineae</taxon>
        <taxon>Pleosporaceae</taxon>
        <taxon>Alternaria</taxon>
        <taxon>Alternaria sect. Ulocladioides</taxon>
    </lineage>
</organism>
<gene>
    <name evidence="11" type="ORF">ALTATR162_LOCUS9859</name>
</gene>
<dbReference type="GeneID" id="67022126"/>
<evidence type="ECO:0000259" key="10">
    <source>
        <dbReference type="SMART" id="SM00839"/>
    </source>
</evidence>
<comment type="similarity">
    <text evidence="2">Belongs to the aldo/keto reductase family.</text>
</comment>
<evidence type="ECO:0000313" key="11">
    <source>
        <dbReference type="EMBL" id="CAG5181835.1"/>
    </source>
</evidence>
<evidence type="ECO:0000256" key="4">
    <source>
        <dbReference type="ARBA" id="ARBA00012907"/>
    </source>
</evidence>
<dbReference type="SUPFAM" id="SSF51430">
    <property type="entry name" value="NAD(P)-linked oxidoreductase"/>
    <property type="match status" value="1"/>
</dbReference>
<dbReference type="InterPro" id="IPR036291">
    <property type="entry name" value="NAD(P)-bd_dom_sf"/>
</dbReference>
<keyword evidence="7" id="KW-0560">Oxidoreductase</keyword>
<evidence type="ECO:0000256" key="8">
    <source>
        <dbReference type="ARBA" id="ARBA00029617"/>
    </source>
</evidence>